<dbReference type="PRINTS" id="PR01045">
    <property type="entry name" value="TRNASYNTHGB"/>
</dbReference>
<evidence type="ECO:0000256" key="10">
    <source>
        <dbReference type="ARBA" id="ARBA00047937"/>
    </source>
</evidence>
<dbReference type="InterPro" id="IPR008909">
    <property type="entry name" value="DALR_anticod-bd"/>
</dbReference>
<comment type="catalytic activity">
    <reaction evidence="10 11">
        <text>tRNA(Gly) + glycine + ATP = glycyl-tRNA(Gly) + AMP + diphosphate</text>
        <dbReference type="Rhea" id="RHEA:16013"/>
        <dbReference type="Rhea" id="RHEA-COMP:9664"/>
        <dbReference type="Rhea" id="RHEA-COMP:9683"/>
        <dbReference type="ChEBI" id="CHEBI:30616"/>
        <dbReference type="ChEBI" id="CHEBI:33019"/>
        <dbReference type="ChEBI" id="CHEBI:57305"/>
        <dbReference type="ChEBI" id="CHEBI:78442"/>
        <dbReference type="ChEBI" id="CHEBI:78522"/>
        <dbReference type="ChEBI" id="CHEBI:456215"/>
        <dbReference type="EC" id="6.1.1.14"/>
    </reaction>
</comment>
<evidence type="ECO:0000256" key="9">
    <source>
        <dbReference type="ARBA" id="ARBA00023146"/>
    </source>
</evidence>
<dbReference type="InterPro" id="IPR015944">
    <property type="entry name" value="Gly-tRNA-synth_bsu"/>
</dbReference>
<evidence type="ECO:0000256" key="4">
    <source>
        <dbReference type="ARBA" id="ARBA00022490"/>
    </source>
</evidence>
<dbReference type="EMBL" id="CP133270">
    <property type="protein sequence ID" value="WVX66456.1"/>
    <property type="molecule type" value="Genomic_DNA"/>
</dbReference>
<feature type="domain" description="DALR anticodon binding" evidence="12">
    <location>
        <begin position="582"/>
        <end position="679"/>
    </location>
</feature>
<evidence type="ECO:0000313" key="13">
    <source>
        <dbReference type="EMBL" id="WVX66456.1"/>
    </source>
</evidence>
<protein>
    <recommendedName>
        <fullName evidence="11">Glycine--tRNA ligase beta subunit</fullName>
        <ecNumber evidence="11">6.1.1.14</ecNumber>
    </recommendedName>
    <alternativeName>
        <fullName evidence="11">Glycyl-tRNA synthetase beta subunit</fullName>
        <shortName evidence="11">GlyRS</shortName>
    </alternativeName>
</protein>
<gene>
    <name evidence="11" type="primary">glyS</name>
    <name evidence="13" type="ORF">Bealeia1_00634</name>
</gene>
<dbReference type="GO" id="GO:0016874">
    <property type="term" value="F:ligase activity"/>
    <property type="evidence" value="ECO:0007669"/>
    <property type="project" value="UniProtKB-KW"/>
</dbReference>
<evidence type="ECO:0000256" key="6">
    <source>
        <dbReference type="ARBA" id="ARBA00022741"/>
    </source>
</evidence>
<dbReference type="EC" id="6.1.1.14" evidence="11"/>
<organism evidence="13 14">
    <name type="scientific">Candidatus Bealeia paramacronuclearis</name>
    <dbReference type="NCBI Taxonomy" id="1921001"/>
    <lineage>
        <taxon>Bacteria</taxon>
        <taxon>Pseudomonadati</taxon>
        <taxon>Pseudomonadota</taxon>
        <taxon>Alphaproteobacteria</taxon>
        <taxon>Holosporales</taxon>
        <taxon>Holosporaceae</taxon>
        <taxon>Candidatus Bealeia</taxon>
    </lineage>
</organism>
<dbReference type="PANTHER" id="PTHR30075">
    <property type="entry name" value="GLYCYL-TRNA SYNTHETASE"/>
    <property type="match status" value="1"/>
</dbReference>
<comment type="subcellular location">
    <subcellularLocation>
        <location evidence="1 11">Cytoplasm</location>
    </subcellularLocation>
</comment>
<dbReference type="PROSITE" id="PS50861">
    <property type="entry name" value="AA_TRNA_LIGASE_II_GLYAB"/>
    <property type="match status" value="1"/>
</dbReference>
<dbReference type="HAMAP" id="MF_00255">
    <property type="entry name" value="Gly_tRNA_synth_beta"/>
    <property type="match status" value="1"/>
</dbReference>
<name>A0ABZ2C1U2_9PROT</name>
<evidence type="ECO:0000259" key="12">
    <source>
        <dbReference type="Pfam" id="PF05746"/>
    </source>
</evidence>
<proteinExistence type="inferred from homology"/>
<keyword evidence="7 11" id="KW-0067">ATP-binding</keyword>
<sequence>MAEWLFEILSEEIPSRMQRGAQDQLARLASQFLENAGLNFSSLKTFVTPRRLVLVVEGLALEQPAQKEERKGPRTDANEMALQGFMKSTGLTLDQCEVREVGKSEFYFAVIEKSGQKTADVLPDVALRILKEFKWPKSMRWQGPETWVRPLRGLLSVFEEKTLPMTYVGVASSGSTLGHRFLSSGDFTVSNFEDYKKKLLENSVIFDFEERRKTIEKDLHKLAQNENVKLSEDVTLLDEVTGLVEWPVVLKGSIDPQFMHLPEEVLITPMRVHQRYFPLRNHEGKLAPAFLFVANTTTKDQGKTVVIGNERVLRARLSDAKFFYEQDLKKPLPSYNASLHQRLFHAQLGTIAQKVERLQKLMAYLAPIGGFEIQEGDRAALLSKSDLATQMVGEFSELQGIMGRIYALQQKEKTAVAQAIEEHYWPKGSGDQVPENALSIALAIADRIDSLVGFFGINITPTGSKDPFALRRAALGLIQLILEAPFALDLKALLKIAYQGYAWGTPEKLNSQDETLGLVWVFLMERLKFFLRDQGGSAYDHVDAVLALAQEEGDLTRLAKRVRALDSFLVTENGENLVSGFKRATNILKIEEGKDKTSYTPTPQPHLFLELEEKTLFGALEDLKPELEQLMNDALYDTAMSRLARLRVEIDHFFERVTVNDANLEIRQNRLKLLALIYHALIQVADFSKLEG</sequence>
<evidence type="ECO:0000256" key="8">
    <source>
        <dbReference type="ARBA" id="ARBA00022917"/>
    </source>
</evidence>
<evidence type="ECO:0000256" key="7">
    <source>
        <dbReference type="ARBA" id="ARBA00022840"/>
    </source>
</evidence>
<keyword evidence="9 11" id="KW-0030">Aminoacyl-tRNA synthetase</keyword>
<comment type="subunit">
    <text evidence="3 11">Tetramer of two alpha and two beta subunits.</text>
</comment>
<keyword evidence="6 11" id="KW-0547">Nucleotide-binding</keyword>
<evidence type="ECO:0000256" key="3">
    <source>
        <dbReference type="ARBA" id="ARBA00011209"/>
    </source>
</evidence>
<keyword evidence="8 11" id="KW-0648">Protein biosynthesis</keyword>
<keyword evidence="5 11" id="KW-0436">Ligase</keyword>
<dbReference type="InterPro" id="IPR006194">
    <property type="entry name" value="Gly-tRNA-synth_heterodimer"/>
</dbReference>
<dbReference type="PANTHER" id="PTHR30075:SF2">
    <property type="entry name" value="GLYCINE--TRNA LIGASE, CHLOROPLASTIC_MITOCHONDRIAL 2"/>
    <property type="match status" value="1"/>
</dbReference>
<reference evidence="13 14" key="1">
    <citation type="journal article" date="2024" name="Environ. Microbiol.">
        <title>Novel evolutionary insights on the interactions of the Holosporales (Alphaproteobacteria) with eukaryotic hosts from comparative genomics.</title>
        <authorList>
            <person name="Giovannini M."/>
            <person name="Petroni G."/>
            <person name="Castelli M."/>
        </authorList>
    </citation>
    <scope>NUCLEOTIDE SEQUENCE [LARGE SCALE GENOMIC DNA]</scope>
    <source>
        <strain evidence="13 14">US_Bl 15I1</strain>
    </source>
</reference>
<dbReference type="NCBIfam" id="TIGR00211">
    <property type="entry name" value="glyS"/>
    <property type="match status" value="1"/>
</dbReference>
<evidence type="ECO:0000256" key="11">
    <source>
        <dbReference type="HAMAP-Rule" id="MF_00255"/>
    </source>
</evidence>
<dbReference type="Proteomes" id="UP001330434">
    <property type="component" value="Chromosome"/>
</dbReference>
<evidence type="ECO:0000256" key="5">
    <source>
        <dbReference type="ARBA" id="ARBA00022598"/>
    </source>
</evidence>
<comment type="similarity">
    <text evidence="2 11">Belongs to the class-II aminoacyl-tRNA synthetase family.</text>
</comment>
<dbReference type="Pfam" id="PF02092">
    <property type="entry name" value="tRNA_synt_2f"/>
    <property type="match status" value="1"/>
</dbReference>
<evidence type="ECO:0000256" key="2">
    <source>
        <dbReference type="ARBA" id="ARBA00008226"/>
    </source>
</evidence>
<dbReference type="RefSeq" id="WP_331255321.1">
    <property type="nucleotide sequence ID" value="NZ_CP133270.1"/>
</dbReference>
<evidence type="ECO:0000256" key="1">
    <source>
        <dbReference type="ARBA" id="ARBA00004496"/>
    </source>
</evidence>
<accession>A0ABZ2C1U2</accession>
<keyword evidence="14" id="KW-1185">Reference proteome</keyword>
<evidence type="ECO:0000313" key="14">
    <source>
        <dbReference type="Proteomes" id="UP001330434"/>
    </source>
</evidence>
<dbReference type="Pfam" id="PF05746">
    <property type="entry name" value="DALR_1"/>
    <property type="match status" value="1"/>
</dbReference>
<dbReference type="SUPFAM" id="SSF109604">
    <property type="entry name" value="HD-domain/PDEase-like"/>
    <property type="match status" value="1"/>
</dbReference>
<keyword evidence="4 11" id="KW-0963">Cytoplasm</keyword>